<organism evidence="1 2">
    <name type="scientific">Diplogelasinospora grovesii</name>
    <dbReference type="NCBI Taxonomy" id="303347"/>
    <lineage>
        <taxon>Eukaryota</taxon>
        <taxon>Fungi</taxon>
        <taxon>Dikarya</taxon>
        <taxon>Ascomycota</taxon>
        <taxon>Pezizomycotina</taxon>
        <taxon>Sordariomycetes</taxon>
        <taxon>Sordariomycetidae</taxon>
        <taxon>Sordariales</taxon>
        <taxon>Diplogelasinosporaceae</taxon>
        <taxon>Diplogelasinospora</taxon>
    </lineage>
</organism>
<dbReference type="EMBL" id="MU853766">
    <property type="protein sequence ID" value="KAK3943376.1"/>
    <property type="molecule type" value="Genomic_DNA"/>
</dbReference>
<evidence type="ECO:0000313" key="1">
    <source>
        <dbReference type="EMBL" id="KAK3943376.1"/>
    </source>
</evidence>
<comment type="caution">
    <text evidence="1">The sequence shown here is derived from an EMBL/GenBank/DDBJ whole genome shotgun (WGS) entry which is preliminary data.</text>
</comment>
<dbReference type="AlphaFoldDB" id="A0AAN6NDU7"/>
<sequence>MTDASLLQAQALSIKFKDIVACLSLETPYGLVVDFGGANGGLVNVRLAASDPNSSSLETAASQIAPLHSDRSDVSVKKDSSRPTTYYYTISSSFRTPPLWYDYWPGRPQVCYVDLEDVEERYKSASWVDTFDRWNYKWQDAFDRVPYIWETGEEVFPDLNESRSFRLEGMLLGCWLALQPGVDGVKYYETEEGRHCWTLEEKNKQDGNSLVNTLMEFLHVVFAKPEEHGTSNT</sequence>
<accession>A0AAN6NDU7</accession>
<proteinExistence type="predicted"/>
<protein>
    <submittedName>
        <fullName evidence="1">Uncharacterized protein</fullName>
    </submittedName>
</protein>
<keyword evidence="2" id="KW-1185">Reference proteome</keyword>
<reference evidence="2" key="1">
    <citation type="journal article" date="2023" name="Mol. Phylogenet. Evol.">
        <title>Genome-scale phylogeny and comparative genomics of the fungal order Sordariales.</title>
        <authorList>
            <person name="Hensen N."/>
            <person name="Bonometti L."/>
            <person name="Westerberg I."/>
            <person name="Brannstrom I.O."/>
            <person name="Guillou S."/>
            <person name="Cros-Aarteil S."/>
            <person name="Calhoun S."/>
            <person name="Haridas S."/>
            <person name="Kuo A."/>
            <person name="Mondo S."/>
            <person name="Pangilinan J."/>
            <person name="Riley R."/>
            <person name="LaButti K."/>
            <person name="Andreopoulos B."/>
            <person name="Lipzen A."/>
            <person name="Chen C."/>
            <person name="Yan M."/>
            <person name="Daum C."/>
            <person name="Ng V."/>
            <person name="Clum A."/>
            <person name="Steindorff A."/>
            <person name="Ohm R.A."/>
            <person name="Martin F."/>
            <person name="Silar P."/>
            <person name="Natvig D.O."/>
            <person name="Lalanne C."/>
            <person name="Gautier V."/>
            <person name="Ament-Velasquez S.L."/>
            <person name="Kruys A."/>
            <person name="Hutchinson M.I."/>
            <person name="Powell A.J."/>
            <person name="Barry K."/>
            <person name="Miller A.N."/>
            <person name="Grigoriev I.V."/>
            <person name="Debuchy R."/>
            <person name="Gladieux P."/>
            <person name="Hiltunen Thoren M."/>
            <person name="Johannesson H."/>
        </authorList>
    </citation>
    <scope>NUCLEOTIDE SEQUENCE [LARGE SCALE GENOMIC DNA]</scope>
    <source>
        <strain evidence="2">CBS 340.73</strain>
    </source>
</reference>
<dbReference type="Proteomes" id="UP001303473">
    <property type="component" value="Unassembled WGS sequence"/>
</dbReference>
<gene>
    <name evidence="1" type="ORF">QBC46DRAFT_338627</name>
</gene>
<name>A0AAN6NDU7_9PEZI</name>
<evidence type="ECO:0000313" key="2">
    <source>
        <dbReference type="Proteomes" id="UP001303473"/>
    </source>
</evidence>